<feature type="domain" description="RsbT co-antagonist protein RsbRD N-terminal" evidence="2">
    <location>
        <begin position="29"/>
        <end position="174"/>
    </location>
</feature>
<evidence type="ECO:0000313" key="3">
    <source>
        <dbReference type="EMBL" id="MBF4761806.1"/>
    </source>
</evidence>
<dbReference type="RefSeq" id="WP_194704995.1">
    <property type="nucleotide sequence ID" value="NZ_JADKPN010000001.1"/>
</dbReference>
<dbReference type="AlphaFoldDB" id="A0A930VA33"/>
<dbReference type="PANTHER" id="PTHR33744:SF1">
    <property type="entry name" value="DNA-BINDING TRANSCRIPTIONAL ACTIVATOR ADER"/>
    <property type="match status" value="1"/>
</dbReference>
<dbReference type="Proteomes" id="UP000640489">
    <property type="component" value="Unassembled WGS sequence"/>
</dbReference>
<reference evidence="3" key="1">
    <citation type="submission" date="2020-11" db="EMBL/GenBank/DDBJ databases">
        <title>Nocardioides sp. nov., isolated from Soil of Cynanchum wilfordii Hemsley rhizosphere.</title>
        <authorList>
            <person name="Lee J.-S."/>
            <person name="Suh M.K."/>
            <person name="Kim J.-S."/>
        </authorList>
    </citation>
    <scope>NUCLEOTIDE SEQUENCE</scope>
    <source>
        <strain evidence="3">KCTC 19275</strain>
    </source>
</reference>
<comment type="caution">
    <text evidence="3">The sequence shown here is derived from an EMBL/GenBank/DDBJ whole genome shotgun (WGS) entry which is preliminary data.</text>
</comment>
<dbReference type="EMBL" id="JADKPN010000001">
    <property type="protein sequence ID" value="MBF4761806.1"/>
    <property type="molecule type" value="Genomic_DNA"/>
</dbReference>
<dbReference type="InterPro" id="IPR025751">
    <property type="entry name" value="RsbRD_N_dom"/>
</dbReference>
<dbReference type="Pfam" id="PF13556">
    <property type="entry name" value="HTH_30"/>
    <property type="match status" value="1"/>
</dbReference>
<proteinExistence type="predicted"/>
<dbReference type="InterPro" id="IPR051448">
    <property type="entry name" value="CdaR-like_regulators"/>
</dbReference>
<keyword evidence="4" id="KW-1185">Reference proteome</keyword>
<dbReference type="Gene3D" id="1.10.10.2840">
    <property type="entry name" value="PucR C-terminal helix-turn-helix domain"/>
    <property type="match status" value="1"/>
</dbReference>
<evidence type="ECO:0000313" key="4">
    <source>
        <dbReference type="Proteomes" id="UP000640489"/>
    </source>
</evidence>
<protein>
    <submittedName>
        <fullName evidence="3">Helix-turn-helix domain-containing protein</fullName>
    </submittedName>
</protein>
<dbReference type="PANTHER" id="PTHR33744">
    <property type="entry name" value="CARBOHYDRATE DIACID REGULATOR"/>
    <property type="match status" value="1"/>
</dbReference>
<dbReference type="InterPro" id="IPR025736">
    <property type="entry name" value="PucR_C-HTH_dom"/>
</dbReference>
<organism evidence="3 4">
    <name type="scientific">Nocardioides islandensis</name>
    <dbReference type="NCBI Taxonomy" id="433663"/>
    <lineage>
        <taxon>Bacteria</taxon>
        <taxon>Bacillati</taxon>
        <taxon>Actinomycetota</taxon>
        <taxon>Actinomycetes</taxon>
        <taxon>Propionibacteriales</taxon>
        <taxon>Nocardioidaceae</taxon>
        <taxon>Nocardioides</taxon>
    </lineage>
</organism>
<gene>
    <name evidence="3" type="ORF">ISU07_01595</name>
</gene>
<accession>A0A930VA33</accession>
<feature type="domain" description="PucR C-terminal helix-turn-helix" evidence="1">
    <location>
        <begin position="331"/>
        <end position="388"/>
    </location>
</feature>
<evidence type="ECO:0000259" key="2">
    <source>
        <dbReference type="Pfam" id="PF14361"/>
    </source>
</evidence>
<evidence type="ECO:0000259" key="1">
    <source>
        <dbReference type="Pfam" id="PF13556"/>
    </source>
</evidence>
<dbReference type="Pfam" id="PF14361">
    <property type="entry name" value="RsbRD_N"/>
    <property type="match status" value="1"/>
</dbReference>
<dbReference type="InterPro" id="IPR042070">
    <property type="entry name" value="PucR_C-HTH_sf"/>
</dbReference>
<name>A0A930VA33_9ACTN</name>
<sequence>MATRGPRRTAGHGVLLDPEVIAEMRAHLPDVADRTVAAITEEVPSYQDALSGSMGEIIRNAVQLALGGFLSLAGGRRGADPGTPAAPSVEGAYQLGRGEARNGRTTDALLSAYRIGARVAWREMSATAVRSGIPADRLAGFAELVFAYIDELSAASVAGHTDELATSGRVRERLLERLAKDLLDGASTDEVVEAAARAEWPEPKTLTAVIVPEAQARRVRGSLPGVVLQAVDRSDIPDRALLLVPDAHGRERAGLLAALGRGCIAGPPRPWLQVRASYDRALRAHESGLTGDTELHLTQLVLTADPEALADLRARALAPLADLRPAVAEKLTDTLRSWLFHHGRREDVAAELFVHPQTVRYRMNQLRDLYGDRLDDPETVLELTIALSA</sequence>